<dbReference type="Pfam" id="PF00496">
    <property type="entry name" value="SBP_bac_5"/>
    <property type="match status" value="1"/>
</dbReference>
<name>A0A9X3MVY8_9ACTN</name>
<dbReference type="Gene3D" id="3.40.190.10">
    <property type="entry name" value="Periplasmic binding protein-like II"/>
    <property type="match status" value="1"/>
</dbReference>
<accession>A0A9X3MVY8</accession>
<dbReference type="InterPro" id="IPR030678">
    <property type="entry name" value="Peptide/Ni-bd"/>
</dbReference>
<evidence type="ECO:0000313" key="3">
    <source>
        <dbReference type="Proteomes" id="UP001149140"/>
    </source>
</evidence>
<dbReference type="Gene3D" id="3.10.105.10">
    <property type="entry name" value="Dipeptide-binding Protein, Domain 3"/>
    <property type="match status" value="1"/>
</dbReference>
<evidence type="ECO:0000259" key="1">
    <source>
        <dbReference type="Pfam" id="PF00496"/>
    </source>
</evidence>
<gene>
    <name evidence="2" type="ORF">OM076_18825</name>
</gene>
<dbReference type="PANTHER" id="PTHR30290:SF83">
    <property type="entry name" value="ABC TRANSPORTER SUBSTRATE-BINDING PROTEIN"/>
    <property type="match status" value="1"/>
</dbReference>
<dbReference type="AlphaFoldDB" id="A0A9X3MVY8"/>
<dbReference type="GO" id="GO:0015833">
    <property type="term" value="P:peptide transport"/>
    <property type="evidence" value="ECO:0007669"/>
    <property type="project" value="TreeGrafter"/>
</dbReference>
<proteinExistence type="predicted"/>
<dbReference type="InterPro" id="IPR000914">
    <property type="entry name" value="SBP_5_dom"/>
</dbReference>
<dbReference type="GO" id="GO:1904680">
    <property type="term" value="F:peptide transmembrane transporter activity"/>
    <property type="evidence" value="ECO:0007669"/>
    <property type="project" value="TreeGrafter"/>
</dbReference>
<dbReference type="GO" id="GO:0042597">
    <property type="term" value="C:periplasmic space"/>
    <property type="evidence" value="ECO:0007669"/>
    <property type="project" value="UniProtKB-ARBA"/>
</dbReference>
<organism evidence="2 3">
    <name type="scientific">Solirubrobacter ginsenosidimutans</name>
    <dbReference type="NCBI Taxonomy" id="490573"/>
    <lineage>
        <taxon>Bacteria</taxon>
        <taxon>Bacillati</taxon>
        <taxon>Actinomycetota</taxon>
        <taxon>Thermoleophilia</taxon>
        <taxon>Solirubrobacterales</taxon>
        <taxon>Solirubrobacteraceae</taxon>
        <taxon>Solirubrobacter</taxon>
    </lineage>
</organism>
<dbReference type="GO" id="GO:0043190">
    <property type="term" value="C:ATP-binding cassette (ABC) transporter complex"/>
    <property type="evidence" value="ECO:0007669"/>
    <property type="project" value="InterPro"/>
</dbReference>
<keyword evidence="3" id="KW-1185">Reference proteome</keyword>
<reference evidence="2" key="1">
    <citation type="submission" date="2022-10" db="EMBL/GenBank/DDBJ databases">
        <title>The WGS of Solirubrobacter ginsenosidimutans DSM 21036.</title>
        <authorList>
            <person name="Jiang Z."/>
        </authorList>
    </citation>
    <scope>NUCLEOTIDE SEQUENCE</scope>
    <source>
        <strain evidence="2">DSM 21036</strain>
    </source>
</reference>
<comment type="caution">
    <text evidence="2">The sequence shown here is derived from an EMBL/GenBank/DDBJ whole genome shotgun (WGS) entry which is preliminary data.</text>
</comment>
<dbReference type="InterPro" id="IPR039424">
    <property type="entry name" value="SBP_5"/>
</dbReference>
<dbReference type="PANTHER" id="PTHR30290">
    <property type="entry name" value="PERIPLASMIC BINDING COMPONENT OF ABC TRANSPORTER"/>
    <property type="match status" value="1"/>
</dbReference>
<sequence length="508" mass="55743">MGTAPDFLDPQEGYTTQSAEATWISYLGLYTYAHKSGEDGGKVIPGLAQDFPTVSSDGKTYTLTLRPGLSYSDGSPVKASDFTYTIERALKLNWGGKSFFTGYIKGADAYDTGKSHTISGITTDDSSGKITIELTKPYGAFLNVLAFPAAGLVPTGTKMTNLSNTPPPGVGPYEIKNVVPNRSFDVTRNPKWTATMVPGVDPGHVDLTVKIASNTQTEAEQVLNNSADIFDWADQIPPSLVPQVTSQAADRYKQQNTISTFYFFLNTQAKPFNNQLAREAVNLALDRRAINRLNGGNFTQTCWFLPEGLIGHPTSACPYGDPNGAPDLAKAKQLVQQSGMAGQPVTVWSETRSPRKEFVSYYTDVLNQIGFKAKSKIIADAQYFATIGNKKTEPQTGFADWNQDFPNPSDFYLLMDANSIQDTNNENFSQVNDPHIQSELKVLNAVPADKLDTVADRWQKLDEYLAQKAYIAAYGQEKQPMFFSNRIDFGSAVFSPLYGNDWSSISLK</sequence>
<dbReference type="Proteomes" id="UP001149140">
    <property type="component" value="Unassembled WGS sequence"/>
</dbReference>
<feature type="domain" description="Solute-binding protein family 5" evidence="1">
    <location>
        <begin position="42"/>
        <end position="418"/>
    </location>
</feature>
<dbReference type="SUPFAM" id="SSF53850">
    <property type="entry name" value="Periplasmic binding protein-like II"/>
    <property type="match status" value="1"/>
</dbReference>
<dbReference type="PIRSF" id="PIRSF002741">
    <property type="entry name" value="MppA"/>
    <property type="match status" value="1"/>
</dbReference>
<dbReference type="RefSeq" id="WP_270041571.1">
    <property type="nucleotide sequence ID" value="NZ_JAPDOD010000017.1"/>
</dbReference>
<dbReference type="EMBL" id="JAPDOD010000017">
    <property type="protein sequence ID" value="MDA0162333.1"/>
    <property type="molecule type" value="Genomic_DNA"/>
</dbReference>
<evidence type="ECO:0000313" key="2">
    <source>
        <dbReference type="EMBL" id="MDA0162333.1"/>
    </source>
</evidence>
<protein>
    <submittedName>
        <fullName evidence="2">ABC transporter substrate-binding protein</fullName>
    </submittedName>
</protein>